<feature type="transmembrane region" description="Helical" evidence="1">
    <location>
        <begin position="86"/>
        <end position="106"/>
    </location>
</feature>
<dbReference type="Proteomes" id="UP000239899">
    <property type="component" value="Unassembled WGS sequence"/>
</dbReference>
<feature type="transmembrane region" description="Helical" evidence="1">
    <location>
        <begin position="56"/>
        <end position="74"/>
    </location>
</feature>
<feature type="transmembrane region" description="Helical" evidence="1">
    <location>
        <begin position="196"/>
        <end position="214"/>
    </location>
</feature>
<protein>
    <submittedName>
        <fullName evidence="2">Heavy metal tolerance</fullName>
    </submittedName>
</protein>
<name>A0A2P6TLM2_CHLSO</name>
<dbReference type="EMBL" id="LHPG02000012">
    <property type="protein sequence ID" value="PRW45180.1"/>
    <property type="molecule type" value="Genomic_DNA"/>
</dbReference>
<keyword evidence="3" id="KW-1185">Reference proteome</keyword>
<keyword evidence="1" id="KW-0472">Membrane</keyword>
<keyword evidence="1" id="KW-0812">Transmembrane</keyword>
<comment type="caution">
    <text evidence="2">The sequence shown here is derived from an EMBL/GenBank/DDBJ whole genome shotgun (WGS) entry which is preliminary data.</text>
</comment>
<evidence type="ECO:0000256" key="1">
    <source>
        <dbReference type="SAM" id="Phobius"/>
    </source>
</evidence>
<evidence type="ECO:0000313" key="3">
    <source>
        <dbReference type="Proteomes" id="UP000239899"/>
    </source>
</evidence>
<proteinExistence type="predicted"/>
<sequence>MSPWLGAWRRRLASLAADEYRRELNARGTGMDSTAWALLAICLPIVSCKAVHQPGLLVLGGCNMLLVLGIWLLLKQQRGTYIAYREALLTLGYAPIVLFAAVQHSFTRHLQFHSGSSLRLLPLLLVVHPGCWGCIGALYGGVWVGNRGMCHQLLQVPEIEEPLGRLHWAVSLIHNGMLPTLFSGVNPPLEPMQQCLIFNAWMTVALGALLPLFLQSRLEAAARRRFDARYPPLAGSSERNSMCLEVHQMEWSSLYFFSFVCWLLADAAYTVPDHLVHPLRKLVSS</sequence>
<evidence type="ECO:0000313" key="2">
    <source>
        <dbReference type="EMBL" id="PRW45180.1"/>
    </source>
</evidence>
<dbReference type="AlphaFoldDB" id="A0A2P6TLM2"/>
<reference evidence="2 3" key="1">
    <citation type="journal article" date="2018" name="Plant J.">
        <title>Genome sequences of Chlorella sorokiniana UTEX 1602 and Micractinium conductrix SAG 241.80: implications to maltose excretion by a green alga.</title>
        <authorList>
            <person name="Arriola M.B."/>
            <person name="Velmurugan N."/>
            <person name="Zhang Y."/>
            <person name="Plunkett M.H."/>
            <person name="Hondzo H."/>
            <person name="Barney B.M."/>
        </authorList>
    </citation>
    <scope>NUCLEOTIDE SEQUENCE [LARGE SCALE GENOMIC DNA]</scope>
    <source>
        <strain evidence="3">UTEX 1602</strain>
    </source>
</reference>
<gene>
    <name evidence="2" type="ORF">C2E21_6401</name>
</gene>
<feature type="transmembrane region" description="Helical" evidence="1">
    <location>
        <begin position="126"/>
        <end position="145"/>
    </location>
</feature>
<organism evidence="2 3">
    <name type="scientific">Chlorella sorokiniana</name>
    <name type="common">Freshwater green alga</name>
    <dbReference type="NCBI Taxonomy" id="3076"/>
    <lineage>
        <taxon>Eukaryota</taxon>
        <taxon>Viridiplantae</taxon>
        <taxon>Chlorophyta</taxon>
        <taxon>core chlorophytes</taxon>
        <taxon>Trebouxiophyceae</taxon>
        <taxon>Chlorellales</taxon>
        <taxon>Chlorellaceae</taxon>
        <taxon>Chlorella clade</taxon>
        <taxon>Chlorella</taxon>
    </lineage>
</organism>
<feature type="transmembrane region" description="Helical" evidence="1">
    <location>
        <begin position="166"/>
        <end position="184"/>
    </location>
</feature>
<keyword evidence="1" id="KW-1133">Transmembrane helix</keyword>
<accession>A0A2P6TLM2</accession>